<evidence type="ECO:0000313" key="5">
    <source>
        <dbReference type="EMBL" id="SDX53497.1"/>
    </source>
</evidence>
<dbReference type="InterPro" id="IPR052028">
    <property type="entry name" value="HipA_Ser/Thr_kinase"/>
</dbReference>
<keyword evidence="6" id="KW-1185">Reference proteome</keyword>
<dbReference type="GO" id="GO:0004674">
    <property type="term" value="F:protein serine/threonine kinase activity"/>
    <property type="evidence" value="ECO:0007669"/>
    <property type="project" value="TreeGrafter"/>
</dbReference>
<organism evidence="5 6">
    <name type="scientific">Flavobacterium degerlachei</name>
    <dbReference type="NCBI Taxonomy" id="229203"/>
    <lineage>
        <taxon>Bacteria</taxon>
        <taxon>Pseudomonadati</taxon>
        <taxon>Bacteroidota</taxon>
        <taxon>Flavobacteriia</taxon>
        <taxon>Flavobacteriales</taxon>
        <taxon>Flavobacteriaceae</taxon>
        <taxon>Flavobacterium</taxon>
    </lineage>
</organism>
<gene>
    <name evidence="5" type="ORF">SAMN05444338_111115</name>
</gene>
<dbReference type="AlphaFoldDB" id="A0A1H3CH62"/>
<dbReference type="EMBL" id="FNMV01000011">
    <property type="protein sequence ID" value="SDX53497.1"/>
    <property type="molecule type" value="Genomic_DNA"/>
</dbReference>
<dbReference type="GO" id="GO:0005829">
    <property type="term" value="C:cytosol"/>
    <property type="evidence" value="ECO:0007669"/>
    <property type="project" value="TreeGrafter"/>
</dbReference>
<comment type="similarity">
    <text evidence="1">Belongs to the HipA Ser/Thr kinase family.</text>
</comment>
<protein>
    <submittedName>
        <fullName evidence="5">Serine/threonine-protein kinase HipA</fullName>
    </submittedName>
</protein>
<dbReference type="InterPro" id="IPR012893">
    <property type="entry name" value="HipA-like_C"/>
</dbReference>
<dbReference type="OrthoDB" id="9805913at2"/>
<dbReference type="Gene3D" id="1.10.1070.20">
    <property type="match status" value="1"/>
</dbReference>
<sequence length="328" mass="37601">MSLPEIQYCPGTLAEGFHTYSRTCLNRVFQGKKVHHELPYDSPASNSETDDLFEENRKRISISGVQEKFSVLLEKNKLRLINEGERGTYILKPIPSIGKKSDQMPSNEHLTMQIARQIYGIETAENALIFFKNGSPAYITKRFDVKDDGTKLAQDDFASLAERTPQTHGEHYKYLGNYLEIFQLMQKYLPAYKLEAPKVLKILIFNYLFSNGDAHFKNFSLLETPMGDYRLSPAYDLLNSRIHIEDKDFALDDGLLPRNLGQGKISQQFAILSEQAGISSKIFNDIMNLMLSQSDNVEKLITASFLNDTTKKIYRQSYQGRLKQLMKR</sequence>
<accession>A0A1H3CH62</accession>
<evidence type="ECO:0000313" key="6">
    <source>
        <dbReference type="Proteomes" id="UP000198569"/>
    </source>
</evidence>
<evidence type="ECO:0000256" key="3">
    <source>
        <dbReference type="ARBA" id="ARBA00022777"/>
    </source>
</evidence>
<evidence type="ECO:0000259" key="4">
    <source>
        <dbReference type="Pfam" id="PF07804"/>
    </source>
</evidence>
<evidence type="ECO:0000256" key="2">
    <source>
        <dbReference type="ARBA" id="ARBA00022679"/>
    </source>
</evidence>
<dbReference type="Proteomes" id="UP000198569">
    <property type="component" value="Unassembled WGS sequence"/>
</dbReference>
<proteinExistence type="inferred from homology"/>
<evidence type="ECO:0000256" key="1">
    <source>
        <dbReference type="ARBA" id="ARBA00010164"/>
    </source>
</evidence>
<keyword evidence="2" id="KW-0808">Transferase</keyword>
<dbReference type="RefSeq" id="WP_091433672.1">
    <property type="nucleotide sequence ID" value="NZ_FNMV01000011.1"/>
</dbReference>
<feature type="domain" description="HipA-like C-terminal" evidence="4">
    <location>
        <begin position="60"/>
        <end position="291"/>
    </location>
</feature>
<dbReference type="PANTHER" id="PTHR37419:SF1">
    <property type="entry name" value="SERINE_THREONINE-PROTEIN KINASE TOXIN HIPA"/>
    <property type="match status" value="1"/>
</dbReference>
<keyword evidence="3 5" id="KW-0418">Kinase</keyword>
<dbReference type="Pfam" id="PF07804">
    <property type="entry name" value="HipA_C"/>
    <property type="match status" value="1"/>
</dbReference>
<dbReference type="STRING" id="229203.SAMN05444338_111115"/>
<reference evidence="6" key="1">
    <citation type="submission" date="2016-10" db="EMBL/GenBank/DDBJ databases">
        <authorList>
            <person name="Varghese N."/>
            <person name="Submissions S."/>
        </authorList>
    </citation>
    <scope>NUCLEOTIDE SEQUENCE [LARGE SCALE GENOMIC DNA]</scope>
    <source>
        <strain evidence="6">DSM 15718</strain>
    </source>
</reference>
<dbReference type="PANTHER" id="PTHR37419">
    <property type="entry name" value="SERINE/THREONINE-PROTEIN KINASE TOXIN HIPA"/>
    <property type="match status" value="1"/>
</dbReference>
<name>A0A1H3CH62_9FLAO</name>